<dbReference type="InterPro" id="IPR007274">
    <property type="entry name" value="Cop_transporter"/>
</dbReference>
<protein>
    <recommendedName>
        <fullName evidence="4">Copper transport protein</fullName>
    </recommendedName>
</protein>
<dbReference type="AlphaFoldDB" id="A0A4U5LXE9"/>
<evidence type="ECO:0000256" key="4">
    <source>
        <dbReference type="RuleBase" id="RU367022"/>
    </source>
</evidence>
<keyword evidence="4" id="KW-0186">Copper</keyword>
<dbReference type="GO" id="GO:0016020">
    <property type="term" value="C:membrane"/>
    <property type="evidence" value="ECO:0007669"/>
    <property type="project" value="UniProtKB-SubCell"/>
</dbReference>
<reference evidence="5 6" key="2">
    <citation type="journal article" date="2019" name="G3 (Bethesda)">
        <title>Hybrid Assembly of the Genome of the Entomopathogenic Nematode Steinernema carpocapsae Identifies the X-Chromosome.</title>
        <authorList>
            <person name="Serra L."/>
            <person name="Macchietto M."/>
            <person name="Macias-Munoz A."/>
            <person name="McGill C.J."/>
            <person name="Rodriguez I.M."/>
            <person name="Rodriguez B."/>
            <person name="Murad R."/>
            <person name="Mortazavi A."/>
        </authorList>
    </citation>
    <scope>NUCLEOTIDE SEQUENCE [LARGE SCALE GENOMIC DNA]</scope>
    <source>
        <strain evidence="5 6">ALL</strain>
    </source>
</reference>
<comment type="similarity">
    <text evidence="4">Belongs to the copper transporter (Ctr) (TC 1.A.56) family. SLC31A subfamily.</text>
</comment>
<gene>
    <name evidence="5" type="ORF">L596_028095</name>
</gene>
<dbReference type="Proteomes" id="UP000298663">
    <property type="component" value="Unassembled WGS sequence"/>
</dbReference>
<name>A0A4U5LXE9_STECR</name>
<organism evidence="5 6">
    <name type="scientific">Steinernema carpocapsae</name>
    <name type="common">Entomopathogenic nematode</name>
    <dbReference type="NCBI Taxonomy" id="34508"/>
    <lineage>
        <taxon>Eukaryota</taxon>
        <taxon>Metazoa</taxon>
        <taxon>Ecdysozoa</taxon>
        <taxon>Nematoda</taxon>
        <taxon>Chromadorea</taxon>
        <taxon>Rhabditida</taxon>
        <taxon>Tylenchina</taxon>
        <taxon>Panagrolaimomorpha</taxon>
        <taxon>Strongyloidoidea</taxon>
        <taxon>Steinernematidae</taxon>
        <taxon>Steinernema</taxon>
    </lineage>
</organism>
<evidence type="ECO:0000256" key="3">
    <source>
        <dbReference type="ARBA" id="ARBA00023136"/>
    </source>
</evidence>
<evidence type="ECO:0000313" key="5">
    <source>
        <dbReference type="EMBL" id="TKR60914.1"/>
    </source>
</evidence>
<keyword evidence="6" id="KW-1185">Reference proteome</keyword>
<sequence>MDHAGHDHSMHSRVPEAAAGHEAMDHGAHGGMKHDMGGHAMAFHFGSQEMILFSFWMTHGSIGIIISSMIVVAMCFVLECVRWFRVFRRYGRQNSEPADTILKRINLYLLSDGVLLGVQLTLGYILMLVFMTFNVWLCAATVIGEVLANLTFRVLFPNLEAPAASAATTETCCG</sequence>
<evidence type="ECO:0000256" key="2">
    <source>
        <dbReference type="ARBA" id="ARBA00022989"/>
    </source>
</evidence>
<evidence type="ECO:0000313" key="6">
    <source>
        <dbReference type="Proteomes" id="UP000298663"/>
    </source>
</evidence>
<keyword evidence="4" id="KW-0406">Ion transport</keyword>
<keyword evidence="3 4" id="KW-0472">Membrane</keyword>
<dbReference type="PANTHER" id="PTHR12483:SF30">
    <property type="entry name" value="COPPER TRANSPORT PROTEIN"/>
    <property type="match status" value="1"/>
</dbReference>
<keyword evidence="4" id="KW-0813">Transport</keyword>
<proteinExistence type="inferred from homology"/>
<feature type="transmembrane region" description="Helical" evidence="4">
    <location>
        <begin position="105"/>
        <end position="127"/>
    </location>
</feature>
<keyword evidence="2 4" id="KW-1133">Transmembrane helix</keyword>
<dbReference type="Pfam" id="PF04145">
    <property type="entry name" value="Ctr"/>
    <property type="match status" value="2"/>
</dbReference>
<evidence type="ECO:0000256" key="1">
    <source>
        <dbReference type="ARBA" id="ARBA00022692"/>
    </source>
</evidence>
<dbReference type="OrthoDB" id="161814at2759"/>
<keyword evidence="1 4" id="KW-0812">Transmembrane</keyword>
<accession>A0A4U5LXE9</accession>
<dbReference type="PANTHER" id="PTHR12483">
    <property type="entry name" value="SOLUTE CARRIER FAMILY 31 COPPER TRANSPORTERS"/>
    <property type="match status" value="1"/>
</dbReference>
<feature type="transmembrane region" description="Helical" evidence="4">
    <location>
        <begin position="62"/>
        <end position="84"/>
    </location>
</feature>
<comment type="subcellular location">
    <subcellularLocation>
        <location evidence="4">Membrane</location>
        <topology evidence="4">Multi-pass membrane protein</topology>
    </subcellularLocation>
</comment>
<dbReference type="GO" id="GO:0005375">
    <property type="term" value="F:copper ion transmembrane transporter activity"/>
    <property type="evidence" value="ECO:0007669"/>
    <property type="project" value="UniProtKB-UniRule"/>
</dbReference>
<comment type="caution">
    <text evidence="5">The sequence shown here is derived from an EMBL/GenBank/DDBJ whole genome shotgun (WGS) entry which is preliminary data.</text>
</comment>
<dbReference type="EMBL" id="AZBU02000011">
    <property type="protein sequence ID" value="TKR60914.1"/>
    <property type="molecule type" value="Genomic_DNA"/>
</dbReference>
<keyword evidence="4" id="KW-0187">Copper transport</keyword>
<reference evidence="5 6" key="1">
    <citation type="journal article" date="2015" name="Genome Biol.">
        <title>Comparative genomics of Steinernema reveals deeply conserved gene regulatory networks.</title>
        <authorList>
            <person name="Dillman A.R."/>
            <person name="Macchietto M."/>
            <person name="Porter C.F."/>
            <person name="Rogers A."/>
            <person name="Williams B."/>
            <person name="Antoshechkin I."/>
            <person name="Lee M.M."/>
            <person name="Goodwin Z."/>
            <person name="Lu X."/>
            <person name="Lewis E.E."/>
            <person name="Goodrich-Blair H."/>
            <person name="Stock S.P."/>
            <person name="Adams B.J."/>
            <person name="Sternberg P.W."/>
            <person name="Mortazavi A."/>
        </authorList>
    </citation>
    <scope>NUCLEOTIDE SEQUENCE [LARGE SCALE GENOMIC DNA]</scope>
    <source>
        <strain evidence="5 6">ALL</strain>
    </source>
</reference>